<gene>
    <name evidence="1" type="ORF">Pyn_27868</name>
</gene>
<protein>
    <submittedName>
        <fullName evidence="1">Uncharacterized protein</fullName>
    </submittedName>
</protein>
<name>A0A314ZG83_PRUYE</name>
<dbReference type="AlphaFoldDB" id="A0A314ZG83"/>
<evidence type="ECO:0000313" key="2">
    <source>
        <dbReference type="Proteomes" id="UP000250321"/>
    </source>
</evidence>
<organism evidence="1 2">
    <name type="scientific">Prunus yedoensis var. nudiflora</name>
    <dbReference type="NCBI Taxonomy" id="2094558"/>
    <lineage>
        <taxon>Eukaryota</taxon>
        <taxon>Viridiplantae</taxon>
        <taxon>Streptophyta</taxon>
        <taxon>Embryophyta</taxon>
        <taxon>Tracheophyta</taxon>
        <taxon>Spermatophyta</taxon>
        <taxon>Magnoliopsida</taxon>
        <taxon>eudicotyledons</taxon>
        <taxon>Gunneridae</taxon>
        <taxon>Pentapetalae</taxon>
        <taxon>rosids</taxon>
        <taxon>fabids</taxon>
        <taxon>Rosales</taxon>
        <taxon>Rosaceae</taxon>
        <taxon>Amygdaloideae</taxon>
        <taxon>Amygdaleae</taxon>
        <taxon>Prunus</taxon>
    </lineage>
</organism>
<evidence type="ECO:0000313" key="1">
    <source>
        <dbReference type="EMBL" id="PQQ17147.1"/>
    </source>
</evidence>
<proteinExistence type="predicted"/>
<reference evidence="1 2" key="1">
    <citation type="submission" date="2018-02" db="EMBL/GenBank/DDBJ databases">
        <title>Draft genome of wild Prunus yedoensis var. nudiflora.</title>
        <authorList>
            <person name="Baek S."/>
            <person name="Kim J.-H."/>
            <person name="Choi K."/>
            <person name="Kim G.-B."/>
            <person name="Cho A."/>
            <person name="Jang H."/>
            <person name="Shin C.-H."/>
            <person name="Yu H.-J."/>
            <person name="Mun J.-H."/>
        </authorList>
    </citation>
    <scope>NUCLEOTIDE SEQUENCE [LARGE SCALE GENOMIC DNA]</scope>
    <source>
        <strain evidence="2">cv. Jeju island</strain>
        <tissue evidence="1">Leaf</tissue>
    </source>
</reference>
<accession>A0A314ZG83</accession>
<dbReference type="Proteomes" id="UP000250321">
    <property type="component" value="Unassembled WGS sequence"/>
</dbReference>
<comment type="caution">
    <text evidence="1">The sequence shown here is derived from an EMBL/GenBank/DDBJ whole genome shotgun (WGS) entry which is preliminary data.</text>
</comment>
<dbReference type="EMBL" id="PJQY01000164">
    <property type="protein sequence ID" value="PQQ17147.1"/>
    <property type="molecule type" value="Genomic_DNA"/>
</dbReference>
<sequence length="81" mass="8503">MPSSYNLISTSASHIQTLRQAARNISKSYSTLHQAAGIISKSASTFRQAAGDISTKHAATGRRTEYAPGTCSSGCFGPSPR</sequence>
<keyword evidence="2" id="KW-1185">Reference proteome</keyword>